<keyword evidence="2" id="KW-0378">Hydrolase</keyword>
<evidence type="ECO:0000313" key="2">
    <source>
        <dbReference type="EMBL" id="SFS01070.1"/>
    </source>
</evidence>
<dbReference type="InterPro" id="IPR032830">
    <property type="entry name" value="XPB/Ssl2_N"/>
</dbReference>
<protein>
    <submittedName>
        <fullName evidence="2">Helicase conserved C-terminal domain-containing protein</fullName>
    </submittedName>
</protein>
<keyword evidence="3" id="KW-1185">Reference proteome</keyword>
<keyword evidence="2" id="KW-0347">Helicase</keyword>
<dbReference type="GO" id="GO:0004386">
    <property type="term" value="F:helicase activity"/>
    <property type="evidence" value="ECO:0007669"/>
    <property type="project" value="UniProtKB-KW"/>
</dbReference>
<organism evidence="2 3">
    <name type="scientific">Agrococcus baldri</name>
    <dbReference type="NCBI Taxonomy" id="153730"/>
    <lineage>
        <taxon>Bacteria</taxon>
        <taxon>Bacillati</taxon>
        <taxon>Actinomycetota</taxon>
        <taxon>Actinomycetes</taxon>
        <taxon>Micrococcales</taxon>
        <taxon>Microbacteriaceae</taxon>
        <taxon>Agrococcus</taxon>
    </lineage>
</organism>
<dbReference type="Pfam" id="PF13625">
    <property type="entry name" value="Helicase_C_3"/>
    <property type="match status" value="1"/>
</dbReference>
<dbReference type="Proteomes" id="UP000198506">
    <property type="component" value="Unassembled WGS sequence"/>
</dbReference>
<accession>A0AA94HKM4</accession>
<evidence type="ECO:0000259" key="1">
    <source>
        <dbReference type="Pfam" id="PF13625"/>
    </source>
</evidence>
<comment type="caution">
    <text evidence="2">The sequence shown here is derived from an EMBL/GenBank/DDBJ whole genome shotgun (WGS) entry which is preliminary data.</text>
</comment>
<dbReference type="AlphaFoldDB" id="A0AA94HKM4"/>
<name>A0AA94HKM4_9MICO</name>
<dbReference type="RefSeq" id="WP_092915535.1">
    <property type="nucleotide sequence ID" value="NZ_FOZN01000001.1"/>
</dbReference>
<sequence>MNVVDLAARIQAMPDEALDLLVVERQAPPQLSSTFDLAEHLMTDASIAAALKWRSGAELAVLRDGGSTPRLDALLLSVDGEALPRVRSFAATAMPAGGRSAEAEPAESATAPQSAIDETIKVSELVHRVADAPVTLRSRSQLPAAVGRELAAAVDGDPAQLEERLEPALLAGLIDRRDGRMRATVDADAWLASPVPERWARLAQAWLVATPDAAAIAGDPRTQFPLADAAVLAVRERQHRQAERLGLADRGTPTTLAADLQRRPAAALEALAAHVPPATASVYLQPDLSAVAPGPLEATVESRLRRLARIERAGIASHWRLTAQSIAAGLVAGEDVEGMLAFLAEVSLTGLPQPVAYLVRDTAAKFGSLRVRSIDPLAEGGARSQARSDDEQLIRTIAVDRALVSAGPLQTGPHRVTFRLSAEEALAALLEERYPAVHEDDTGELVRPAIERAPRPVHERHRLVDRLRDAGFEVGDQERAWLERQLQGAIRDRMPVRLTVTTATDPVDIELVPLAVANGRLRARDANRDVERTLPLSAITKVAGLGALS</sequence>
<keyword evidence="2" id="KW-0547">Nucleotide-binding</keyword>
<proteinExistence type="predicted"/>
<evidence type="ECO:0000313" key="3">
    <source>
        <dbReference type="Proteomes" id="UP000198506"/>
    </source>
</evidence>
<reference evidence="2 3" key="1">
    <citation type="submission" date="2016-10" db="EMBL/GenBank/DDBJ databases">
        <authorList>
            <person name="Varghese N."/>
            <person name="Submissions S."/>
        </authorList>
    </citation>
    <scope>NUCLEOTIDE SEQUENCE [LARGE SCALE GENOMIC DNA]</scope>
    <source>
        <strain evidence="2 3">IAM 15147</strain>
    </source>
</reference>
<dbReference type="EMBL" id="FOZN01000001">
    <property type="protein sequence ID" value="SFS01070.1"/>
    <property type="molecule type" value="Genomic_DNA"/>
</dbReference>
<keyword evidence="2" id="KW-0067">ATP-binding</keyword>
<gene>
    <name evidence="2" type="ORF">SAMN04487783_0512</name>
</gene>
<feature type="domain" description="Helicase XPB/Ssl2 N-terminal" evidence="1">
    <location>
        <begin position="283"/>
        <end position="405"/>
    </location>
</feature>